<accession>A1ZEC5</accession>
<dbReference type="GO" id="GO:0018169">
    <property type="term" value="F:ribosomal S6-glutamic acid ligase activity"/>
    <property type="evidence" value="ECO:0007669"/>
    <property type="project" value="TreeGrafter"/>
</dbReference>
<evidence type="ECO:0000313" key="3">
    <source>
        <dbReference type="EMBL" id="EAY31433.1"/>
    </source>
</evidence>
<dbReference type="OrthoDB" id="583309at2"/>
<dbReference type="GO" id="GO:0009432">
    <property type="term" value="P:SOS response"/>
    <property type="evidence" value="ECO:0007669"/>
    <property type="project" value="TreeGrafter"/>
</dbReference>
<comment type="caution">
    <text evidence="3">The sequence shown here is derived from an EMBL/GenBank/DDBJ whole genome shotgun (WGS) entry which is preliminary data.</text>
</comment>
<dbReference type="Proteomes" id="UP000004095">
    <property type="component" value="Unassembled WGS sequence"/>
</dbReference>
<dbReference type="RefSeq" id="WP_002694011.1">
    <property type="nucleotide sequence ID" value="NZ_AAWS01000003.1"/>
</dbReference>
<dbReference type="GO" id="GO:0005737">
    <property type="term" value="C:cytoplasm"/>
    <property type="evidence" value="ECO:0007669"/>
    <property type="project" value="TreeGrafter"/>
</dbReference>
<dbReference type="InterPro" id="IPR048936">
    <property type="entry name" value="MvdD-like_ATPgrasp"/>
</dbReference>
<dbReference type="PANTHER" id="PTHR21621:SF0">
    <property type="entry name" value="BETA-CITRYLGLUTAMATE SYNTHASE B-RELATED"/>
    <property type="match status" value="1"/>
</dbReference>
<protein>
    <recommendedName>
        <fullName evidence="2">ATP-grasp domain-containing protein</fullName>
    </recommendedName>
</protein>
<dbReference type="EMBL" id="AAWS01000003">
    <property type="protein sequence ID" value="EAY31433.1"/>
    <property type="molecule type" value="Genomic_DNA"/>
</dbReference>
<dbReference type="eggNOG" id="COG0189">
    <property type="taxonomic scope" value="Bacteria"/>
</dbReference>
<keyword evidence="4" id="KW-1185">Reference proteome</keyword>
<evidence type="ECO:0000313" key="4">
    <source>
        <dbReference type="Proteomes" id="UP000004095"/>
    </source>
</evidence>
<dbReference type="GO" id="GO:0046872">
    <property type="term" value="F:metal ion binding"/>
    <property type="evidence" value="ECO:0007669"/>
    <property type="project" value="InterPro"/>
</dbReference>
<dbReference type="SUPFAM" id="SSF56059">
    <property type="entry name" value="Glutathione synthetase ATP-binding domain-like"/>
    <property type="match status" value="1"/>
</dbReference>
<gene>
    <name evidence="3" type="ORF">M23134_04266</name>
</gene>
<dbReference type="Pfam" id="PF21068">
    <property type="entry name" value="ATPgraspMvdD"/>
    <property type="match status" value="1"/>
</dbReference>
<proteinExistence type="predicted"/>
<reference evidence="3 4" key="1">
    <citation type="submission" date="2007-01" db="EMBL/GenBank/DDBJ databases">
        <authorList>
            <person name="Haygood M."/>
            <person name="Podell S."/>
            <person name="Anderson C."/>
            <person name="Hopkinson B."/>
            <person name="Roe K."/>
            <person name="Barbeau K."/>
            <person name="Gaasterland T."/>
            <person name="Ferriera S."/>
            <person name="Johnson J."/>
            <person name="Kravitz S."/>
            <person name="Beeson K."/>
            <person name="Sutton G."/>
            <person name="Rogers Y.-H."/>
            <person name="Friedman R."/>
            <person name="Frazier M."/>
            <person name="Venter J.C."/>
        </authorList>
    </citation>
    <scope>NUCLEOTIDE SEQUENCE [LARGE SCALE GENOMIC DNA]</scope>
    <source>
        <strain evidence="3 4">ATCC 23134</strain>
    </source>
</reference>
<evidence type="ECO:0000256" key="1">
    <source>
        <dbReference type="PROSITE-ProRule" id="PRU00409"/>
    </source>
</evidence>
<name>A1ZEC5_MICM2</name>
<dbReference type="PANTHER" id="PTHR21621">
    <property type="entry name" value="RIBOSOMAL PROTEIN S6 MODIFICATION PROTEIN"/>
    <property type="match status" value="1"/>
</dbReference>
<organism evidence="3 4">
    <name type="scientific">Microscilla marina ATCC 23134</name>
    <dbReference type="NCBI Taxonomy" id="313606"/>
    <lineage>
        <taxon>Bacteria</taxon>
        <taxon>Pseudomonadati</taxon>
        <taxon>Bacteroidota</taxon>
        <taxon>Cytophagia</taxon>
        <taxon>Cytophagales</taxon>
        <taxon>Microscillaceae</taxon>
        <taxon>Microscilla</taxon>
    </lineage>
</organism>
<dbReference type="PROSITE" id="PS50975">
    <property type="entry name" value="ATP_GRASP"/>
    <property type="match status" value="1"/>
</dbReference>
<keyword evidence="1" id="KW-0067">ATP-binding</keyword>
<keyword evidence="1" id="KW-0547">Nucleotide-binding</keyword>
<dbReference type="InterPro" id="IPR011761">
    <property type="entry name" value="ATP-grasp"/>
</dbReference>
<dbReference type="GO" id="GO:0005524">
    <property type="term" value="F:ATP binding"/>
    <property type="evidence" value="ECO:0007669"/>
    <property type="project" value="UniProtKB-UniRule"/>
</dbReference>
<sequence>MEVLIVTYSDDDEGINNVTEALQNKGANVYRFNTNYYPTQIQLASHYINNTEQVKIISEDVVHDLAKFDAVWYRRIRIGQELPEEMADEYKIPAIEESKTTFWGTLASWGIGKFVLDAVADIRRAENKQLQLKVANRLGLRIPATLITNSAQEVKAFAHNYSAVISKMQYAFSIYDGTEDEYKVYSHKWQPEELEDMTGLEFSPMIFQEYVEKECEFRVAIVGEQIFCGKIPSQQSTEGQADWRKDGSLIDDIEPCDLPASIQLKLLHLMDYFGLNYGAVDLIKTPEGKFVFLEVNPVGEFSWLDQAFNKKISEAIANVLLNRARRRNSPLNLY</sequence>
<dbReference type="Gene3D" id="3.30.470.20">
    <property type="entry name" value="ATP-grasp fold, B domain"/>
    <property type="match status" value="1"/>
</dbReference>
<evidence type="ECO:0000259" key="2">
    <source>
        <dbReference type="PROSITE" id="PS50975"/>
    </source>
</evidence>
<feature type="domain" description="ATP-grasp" evidence="2">
    <location>
        <begin position="132"/>
        <end position="321"/>
    </location>
</feature>
<dbReference type="AlphaFoldDB" id="A1ZEC5"/>